<dbReference type="EMBL" id="FUYE01000009">
    <property type="protein sequence ID" value="SKA99575.1"/>
    <property type="molecule type" value="Genomic_DNA"/>
</dbReference>
<name>A0A1T4YE97_9BACT</name>
<feature type="chain" id="PRO_5010532542" description="YHS domain-containing protein" evidence="1">
    <location>
        <begin position="18"/>
        <end position="94"/>
    </location>
</feature>
<dbReference type="Proteomes" id="UP000190774">
    <property type="component" value="Unassembled WGS sequence"/>
</dbReference>
<dbReference type="OrthoDB" id="200209at2"/>
<dbReference type="GO" id="GO:0016491">
    <property type="term" value="F:oxidoreductase activity"/>
    <property type="evidence" value="ECO:0007669"/>
    <property type="project" value="InterPro"/>
</dbReference>
<evidence type="ECO:0000256" key="1">
    <source>
        <dbReference type="SAM" id="SignalP"/>
    </source>
</evidence>
<dbReference type="InterPro" id="IPR012348">
    <property type="entry name" value="RNR-like"/>
</dbReference>
<evidence type="ECO:0000313" key="2">
    <source>
        <dbReference type="EMBL" id="SKA99575.1"/>
    </source>
</evidence>
<organism evidence="2 3">
    <name type="scientific">Prosthecobacter debontii</name>
    <dbReference type="NCBI Taxonomy" id="48467"/>
    <lineage>
        <taxon>Bacteria</taxon>
        <taxon>Pseudomonadati</taxon>
        <taxon>Verrucomicrobiota</taxon>
        <taxon>Verrucomicrobiia</taxon>
        <taxon>Verrucomicrobiales</taxon>
        <taxon>Verrucomicrobiaceae</taxon>
        <taxon>Prosthecobacter</taxon>
    </lineage>
</organism>
<dbReference type="RefSeq" id="WP_078814153.1">
    <property type="nucleotide sequence ID" value="NZ_FUYE01000009.1"/>
</dbReference>
<dbReference type="AlphaFoldDB" id="A0A1T4YE97"/>
<evidence type="ECO:0008006" key="4">
    <source>
        <dbReference type="Google" id="ProtNLM"/>
    </source>
</evidence>
<keyword evidence="1" id="KW-0732">Signal</keyword>
<feature type="signal peptide" evidence="1">
    <location>
        <begin position="1"/>
        <end position="17"/>
    </location>
</feature>
<accession>A0A1T4YE97</accession>
<dbReference type="STRING" id="48467.SAMN02745166_02975"/>
<proteinExistence type="predicted"/>
<reference evidence="3" key="1">
    <citation type="submission" date="2017-02" db="EMBL/GenBank/DDBJ databases">
        <authorList>
            <person name="Varghese N."/>
            <person name="Submissions S."/>
        </authorList>
    </citation>
    <scope>NUCLEOTIDE SEQUENCE [LARGE SCALE GENOMIC DNA]</scope>
    <source>
        <strain evidence="3">ATCC 700200</strain>
    </source>
</reference>
<dbReference type="PROSITE" id="PS51257">
    <property type="entry name" value="PROKAR_LIPOPROTEIN"/>
    <property type="match status" value="1"/>
</dbReference>
<keyword evidence="3" id="KW-1185">Reference proteome</keyword>
<sequence>MKLFFCLSLVSSLLLSACHREDSATTAAAPSVSEASNAGNYPLDTCVVSGEKLGSMGKPYIITYEGQEVRLCCKSCQGHFQEDPGKYLAKLKLK</sequence>
<protein>
    <recommendedName>
        <fullName evidence="4">YHS domain-containing protein</fullName>
    </recommendedName>
</protein>
<evidence type="ECO:0000313" key="3">
    <source>
        <dbReference type="Proteomes" id="UP000190774"/>
    </source>
</evidence>
<dbReference type="Gene3D" id="1.10.620.20">
    <property type="entry name" value="Ribonucleotide Reductase, subunit A"/>
    <property type="match status" value="1"/>
</dbReference>
<gene>
    <name evidence="2" type="ORF">SAMN02745166_02975</name>
</gene>